<dbReference type="Ensembl" id="ENSORLT00000039858.1">
    <property type="protein sequence ID" value="ENSORLP00000027739.1"/>
    <property type="gene ID" value="ENSORLG00000023509.1"/>
</dbReference>
<evidence type="ECO:0000313" key="1">
    <source>
        <dbReference type="Ensembl" id="ENSORLP00000027739.1"/>
    </source>
</evidence>
<evidence type="ECO:0000313" key="2">
    <source>
        <dbReference type="Proteomes" id="UP000001038"/>
    </source>
</evidence>
<proteinExistence type="predicted"/>
<organism evidence="1 2">
    <name type="scientific">Oryzias latipes</name>
    <name type="common">Japanese rice fish</name>
    <name type="synonym">Japanese killifish</name>
    <dbReference type="NCBI Taxonomy" id="8090"/>
    <lineage>
        <taxon>Eukaryota</taxon>
        <taxon>Metazoa</taxon>
        <taxon>Chordata</taxon>
        <taxon>Craniata</taxon>
        <taxon>Vertebrata</taxon>
        <taxon>Euteleostomi</taxon>
        <taxon>Actinopterygii</taxon>
        <taxon>Neopterygii</taxon>
        <taxon>Teleostei</taxon>
        <taxon>Neoteleostei</taxon>
        <taxon>Acanthomorphata</taxon>
        <taxon>Ovalentaria</taxon>
        <taxon>Atherinomorphae</taxon>
        <taxon>Beloniformes</taxon>
        <taxon>Adrianichthyidae</taxon>
        <taxon>Oryziinae</taxon>
        <taxon>Oryzias</taxon>
    </lineage>
</organism>
<protein>
    <submittedName>
        <fullName evidence="1">Uncharacterized protein</fullName>
    </submittedName>
</protein>
<dbReference type="Proteomes" id="UP000001038">
    <property type="component" value="Chromosome 11"/>
</dbReference>
<dbReference type="InParanoid" id="A0A3B3H734"/>
<name>A0A3B3H734_ORYLA</name>
<sequence length="99" mass="11115">MSQRLWVTLTEVNRLSPAMTFSKLYSSGPIRVEGSVHLRTAASFTTSAKRLKPELICKSLDKAGEIKMPAEDDLTVILDPDPIKHISVTTERMIEKHHI</sequence>
<reference evidence="1" key="2">
    <citation type="submission" date="2025-08" db="UniProtKB">
        <authorList>
            <consortium name="Ensembl"/>
        </authorList>
    </citation>
    <scope>IDENTIFICATION</scope>
    <source>
        <strain evidence="1">Hd-rR</strain>
    </source>
</reference>
<accession>A0A3B3H734</accession>
<reference evidence="1 2" key="1">
    <citation type="journal article" date="2007" name="Nature">
        <title>The medaka draft genome and insights into vertebrate genome evolution.</title>
        <authorList>
            <person name="Kasahara M."/>
            <person name="Naruse K."/>
            <person name="Sasaki S."/>
            <person name="Nakatani Y."/>
            <person name="Qu W."/>
            <person name="Ahsan B."/>
            <person name="Yamada T."/>
            <person name="Nagayasu Y."/>
            <person name="Doi K."/>
            <person name="Kasai Y."/>
            <person name="Jindo T."/>
            <person name="Kobayashi D."/>
            <person name="Shimada A."/>
            <person name="Toyoda A."/>
            <person name="Kuroki Y."/>
            <person name="Fujiyama A."/>
            <person name="Sasaki T."/>
            <person name="Shimizu A."/>
            <person name="Asakawa S."/>
            <person name="Shimizu N."/>
            <person name="Hashimoto S."/>
            <person name="Yang J."/>
            <person name="Lee Y."/>
            <person name="Matsushima K."/>
            <person name="Sugano S."/>
            <person name="Sakaizumi M."/>
            <person name="Narita T."/>
            <person name="Ohishi K."/>
            <person name="Haga S."/>
            <person name="Ohta F."/>
            <person name="Nomoto H."/>
            <person name="Nogata K."/>
            <person name="Morishita T."/>
            <person name="Endo T."/>
            <person name="Shin-I T."/>
            <person name="Takeda H."/>
            <person name="Morishita S."/>
            <person name="Kohara Y."/>
        </authorList>
    </citation>
    <scope>NUCLEOTIDE SEQUENCE [LARGE SCALE GENOMIC DNA]</scope>
    <source>
        <strain evidence="1 2">Hd-rR</strain>
    </source>
</reference>
<dbReference type="AlphaFoldDB" id="A0A3B3H734"/>
<keyword evidence="2" id="KW-1185">Reference proteome</keyword>
<reference evidence="1" key="3">
    <citation type="submission" date="2025-09" db="UniProtKB">
        <authorList>
            <consortium name="Ensembl"/>
        </authorList>
    </citation>
    <scope>IDENTIFICATION</scope>
    <source>
        <strain evidence="1">Hd-rR</strain>
    </source>
</reference>